<dbReference type="InterPro" id="IPR000792">
    <property type="entry name" value="Tscrpt_reg_LuxR_C"/>
</dbReference>
<evidence type="ECO:0000313" key="5">
    <source>
        <dbReference type="Proteomes" id="UP000199004"/>
    </source>
</evidence>
<reference evidence="5" key="1">
    <citation type="submission" date="2016-10" db="EMBL/GenBank/DDBJ databases">
        <authorList>
            <person name="Varghese N."/>
            <person name="Submissions S."/>
        </authorList>
    </citation>
    <scope>NUCLEOTIDE SEQUENCE [LARGE SCALE GENOMIC DNA]</scope>
    <source>
        <strain evidence="5">CGMCC 1.11147</strain>
    </source>
</reference>
<dbReference type="STRING" id="1005944.SAMN05192576_2708"/>
<dbReference type="PANTHER" id="PTHR16305">
    <property type="entry name" value="TESTICULAR SOLUBLE ADENYLYL CYCLASE"/>
    <property type="match status" value="1"/>
</dbReference>
<dbReference type="InterPro" id="IPR041664">
    <property type="entry name" value="AAA_16"/>
</dbReference>
<dbReference type="GO" id="GO:0005524">
    <property type="term" value="F:ATP binding"/>
    <property type="evidence" value="ECO:0007669"/>
    <property type="project" value="UniProtKB-KW"/>
</dbReference>
<dbReference type="SMART" id="SM00421">
    <property type="entry name" value="HTH_LUXR"/>
    <property type="match status" value="1"/>
</dbReference>
<dbReference type="GO" id="GO:0006355">
    <property type="term" value="P:regulation of DNA-templated transcription"/>
    <property type="evidence" value="ECO:0007669"/>
    <property type="project" value="InterPro"/>
</dbReference>
<evidence type="ECO:0000256" key="1">
    <source>
        <dbReference type="ARBA" id="ARBA00022741"/>
    </source>
</evidence>
<dbReference type="GO" id="GO:0005737">
    <property type="term" value="C:cytoplasm"/>
    <property type="evidence" value="ECO:0007669"/>
    <property type="project" value="TreeGrafter"/>
</dbReference>
<name>A0A1H0DZ45_9ACTN</name>
<organism evidence="4 5">
    <name type="scientific">Nocardioides szechwanensis</name>
    <dbReference type="NCBI Taxonomy" id="1005944"/>
    <lineage>
        <taxon>Bacteria</taxon>
        <taxon>Bacillati</taxon>
        <taxon>Actinomycetota</taxon>
        <taxon>Actinomycetes</taxon>
        <taxon>Propionibacteriales</taxon>
        <taxon>Nocardioidaceae</taxon>
        <taxon>Nocardioides</taxon>
    </lineage>
</organism>
<dbReference type="InterPro" id="IPR027417">
    <property type="entry name" value="P-loop_NTPase"/>
</dbReference>
<dbReference type="Gene3D" id="1.10.10.10">
    <property type="entry name" value="Winged helix-like DNA-binding domain superfamily/Winged helix DNA-binding domain"/>
    <property type="match status" value="1"/>
</dbReference>
<dbReference type="InterPro" id="IPR036388">
    <property type="entry name" value="WH-like_DNA-bd_sf"/>
</dbReference>
<evidence type="ECO:0000256" key="2">
    <source>
        <dbReference type="ARBA" id="ARBA00022840"/>
    </source>
</evidence>
<dbReference type="SUPFAM" id="SSF48452">
    <property type="entry name" value="TPR-like"/>
    <property type="match status" value="1"/>
</dbReference>
<dbReference type="OrthoDB" id="3796539at2"/>
<dbReference type="Gene3D" id="3.40.50.300">
    <property type="entry name" value="P-loop containing nucleotide triphosphate hydrolases"/>
    <property type="match status" value="1"/>
</dbReference>
<feature type="domain" description="HTH luxR-type" evidence="3">
    <location>
        <begin position="837"/>
        <end position="902"/>
    </location>
</feature>
<dbReference type="SUPFAM" id="SSF52540">
    <property type="entry name" value="P-loop containing nucleoside triphosphate hydrolases"/>
    <property type="match status" value="1"/>
</dbReference>
<dbReference type="InterPro" id="IPR016032">
    <property type="entry name" value="Sig_transdc_resp-reg_C-effctor"/>
</dbReference>
<dbReference type="PANTHER" id="PTHR16305:SF35">
    <property type="entry name" value="TRANSCRIPTIONAL ACTIVATOR DOMAIN"/>
    <property type="match status" value="1"/>
</dbReference>
<dbReference type="Pfam" id="PF13191">
    <property type="entry name" value="AAA_16"/>
    <property type="match status" value="1"/>
</dbReference>
<proteinExistence type="predicted"/>
<keyword evidence="5" id="KW-1185">Reference proteome</keyword>
<evidence type="ECO:0000259" key="3">
    <source>
        <dbReference type="PROSITE" id="PS50043"/>
    </source>
</evidence>
<dbReference type="InterPro" id="IPR011990">
    <property type="entry name" value="TPR-like_helical_dom_sf"/>
</dbReference>
<dbReference type="CDD" id="cd06170">
    <property type="entry name" value="LuxR_C_like"/>
    <property type="match status" value="1"/>
</dbReference>
<dbReference type="SUPFAM" id="SSF46894">
    <property type="entry name" value="C-terminal effector domain of the bipartite response regulators"/>
    <property type="match status" value="1"/>
</dbReference>
<keyword evidence="2" id="KW-0067">ATP-binding</keyword>
<dbReference type="AlphaFoldDB" id="A0A1H0DZ45"/>
<dbReference type="Pfam" id="PF00196">
    <property type="entry name" value="GerE"/>
    <property type="match status" value="1"/>
</dbReference>
<evidence type="ECO:0000313" key="4">
    <source>
        <dbReference type="EMBL" id="SDN75283.1"/>
    </source>
</evidence>
<dbReference type="GO" id="GO:0004016">
    <property type="term" value="F:adenylate cyclase activity"/>
    <property type="evidence" value="ECO:0007669"/>
    <property type="project" value="TreeGrafter"/>
</dbReference>
<dbReference type="PRINTS" id="PR00038">
    <property type="entry name" value="HTHLUXR"/>
</dbReference>
<gene>
    <name evidence="4" type="ORF">SAMN05192576_2708</name>
</gene>
<dbReference type="RefSeq" id="WP_091025335.1">
    <property type="nucleotide sequence ID" value="NZ_BKAE01000013.1"/>
</dbReference>
<accession>A0A1H0DZ45</accession>
<dbReference type="Gene3D" id="1.25.40.10">
    <property type="entry name" value="Tetratricopeptide repeat domain"/>
    <property type="match status" value="2"/>
</dbReference>
<dbReference type="Proteomes" id="UP000199004">
    <property type="component" value="Unassembled WGS sequence"/>
</dbReference>
<dbReference type="EMBL" id="FNIC01000004">
    <property type="protein sequence ID" value="SDN75283.1"/>
    <property type="molecule type" value="Genomic_DNA"/>
</dbReference>
<protein>
    <submittedName>
        <fullName evidence="4">AAA ATPase domain-containing protein</fullName>
    </submittedName>
</protein>
<keyword evidence="1" id="KW-0547">Nucleotide-binding</keyword>
<dbReference type="PROSITE" id="PS50043">
    <property type="entry name" value="HTH_LUXR_2"/>
    <property type="match status" value="1"/>
</dbReference>
<dbReference type="GO" id="GO:0003677">
    <property type="term" value="F:DNA binding"/>
    <property type="evidence" value="ECO:0007669"/>
    <property type="project" value="InterPro"/>
</dbReference>
<sequence length="904" mass="96928">MSRVVGRHTLLAEVRDLLERGDSVALHGPVGVGKSALLDDLEAGYVVQGAVSLRAGGAADERALPFAALRDLMAQVPGFLVADLPDHVRGCVEAGLVGLTATDELRSDLAAAFHAVLDAWAGDQRVLLLLDDVQWLDNESSRIVGYARRRLRGRVSVVATVGPGEGDDIDVSGLHPVEVAPLPADDMVDLLCAHGLPADVAHKIYVESGGIPSLALSLAGALGATPSLLGRPTPLPTSLERVLRERFLSQPADVRETLRYAALVHRPSVRELERAGRPGAEDDLRRAGRAGLVSPGEGAVRFTPTMLRSIVADAIPPTERAELHRRLAAVAPSAAQRLRHRALAEPSPDTELAHDLGLAARDAAEGGARELAAELYLLAADRAPCELSEERVEWLATAVETAAPGNHVELLNRGLTDFLETRPTPAQAVRVRLAVPELAGAGPAVLDEVLTAALADAGDDDRLVAMVLLQRARMALMESRPTAAARAAERAVTLLEDVGADDDLAVGLTALAVARRWLGLDHAHYLARAVDLDVPVPTGFLHTSPDYMAARFAFYNDQLDEAWAGFLALLAHVERGAGMDHVHVLRCLVEVGARAGRCREANDFAARAMRVGEEYGLTAHTGWFITAQAELAGGDLARARTLARRGAEAAAERGDTRYLQRHLVLLGQALLRTGDASGARCALTRIRDIEREQGIADPTVNRWQADLVSALVLLGRLDEAEELLGEARRVLDGRGGTDGVAAQLDRAEAELLIARGDLPGAELVLDRSAKVCADVGMRIDLGRSLVVRGHLERRRRRVSAARTALQSAHELFVSLHAASWVEQVRAELEPGRTPVADDPLLERLTDGEARVAREVAQGASNREIAERTFVSVKTVEATLTRIYRKLDVRSRTQLATLLVPQPPE</sequence>